<dbReference type="InterPro" id="IPR007354">
    <property type="entry name" value="CruF-like"/>
</dbReference>
<dbReference type="EMBL" id="CAFBSG010000008">
    <property type="protein sequence ID" value="CAB5240113.1"/>
    <property type="molecule type" value="Genomic_DNA"/>
</dbReference>
<dbReference type="Pfam" id="PF04240">
    <property type="entry name" value="Caroten_synth"/>
    <property type="match status" value="1"/>
</dbReference>
<protein>
    <submittedName>
        <fullName evidence="2">Unannotated protein</fullName>
    </submittedName>
</protein>
<feature type="transmembrane region" description="Helical" evidence="1">
    <location>
        <begin position="51"/>
        <end position="70"/>
    </location>
</feature>
<proteinExistence type="predicted"/>
<reference evidence="2" key="1">
    <citation type="submission" date="2020-05" db="EMBL/GenBank/DDBJ databases">
        <authorList>
            <person name="Chiriac C."/>
            <person name="Salcher M."/>
            <person name="Ghai R."/>
            <person name="Kavagutti S V."/>
        </authorList>
    </citation>
    <scope>NUCLEOTIDE SEQUENCE</scope>
</reference>
<dbReference type="PANTHER" id="PTHR39419">
    <property type="entry name" value="SLL0814 PROTEIN"/>
    <property type="match status" value="1"/>
</dbReference>
<evidence type="ECO:0000313" key="2">
    <source>
        <dbReference type="EMBL" id="CAB5240113.1"/>
    </source>
</evidence>
<organism evidence="2">
    <name type="scientific">freshwater metagenome</name>
    <dbReference type="NCBI Taxonomy" id="449393"/>
    <lineage>
        <taxon>unclassified sequences</taxon>
        <taxon>metagenomes</taxon>
        <taxon>ecological metagenomes</taxon>
    </lineage>
</organism>
<feature type="transmembrane region" description="Helical" evidence="1">
    <location>
        <begin position="164"/>
        <end position="182"/>
    </location>
</feature>
<dbReference type="AlphaFoldDB" id="A0A6J7XSL9"/>
<feature type="transmembrane region" description="Helical" evidence="1">
    <location>
        <begin position="118"/>
        <end position="134"/>
    </location>
</feature>
<keyword evidence="1" id="KW-0472">Membrane</keyword>
<feature type="transmembrane region" description="Helical" evidence="1">
    <location>
        <begin position="194"/>
        <end position="214"/>
    </location>
</feature>
<dbReference type="PANTHER" id="PTHR39419:SF1">
    <property type="entry name" value="SLL0814 PROTEIN"/>
    <property type="match status" value="1"/>
</dbReference>
<feature type="transmembrane region" description="Helical" evidence="1">
    <location>
        <begin position="220"/>
        <end position="237"/>
    </location>
</feature>
<name>A0A6J7XSL9_9ZZZZ</name>
<accession>A0A6J7XSL9</accession>
<sequence length="244" mass="26955">MGLILGVAIVLQISYPLLDGEALRIVTISTVYWSAGAMALHALLAYGLKYAYRYLGATVIFAFLIELMGVKTGWPFGTYSYDASLGRTLAGVPFVVPFAWVMMAHPLLVAARRVSGSWVFLYGGFALAAWDLFLDPQMVSAGRWHWTFTGAHVPFQPEIPLSNAFGWLLAGMALMAILNQILPRDRRRDSASFGATDFYLAWTYFAGIVSNVFFFSRPGVALIGGICFGAIWIPYVFSRWLGRP</sequence>
<feature type="transmembrane region" description="Helical" evidence="1">
    <location>
        <begin position="90"/>
        <end position="111"/>
    </location>
</feature>
<keyword evidence="1" id="KW-1133">Transmembrane helix</keyword>
<keyword evidence="1" id="KW-0812">Transmembrane</keyword>
<gene>
    <name evidence="2" type="ORF">UFOPK3554_00657</name>
</gene>
<evidence type="ECO:0000256" key="1">
    <source>
        <dbReference type="SAM" id="Phobius"/>
    </source>
</evidence>
<feature type="transmembrane region" description="Helical" evidence="1">
    <location>
        <begin position="26"/>
        <end position="44"/>
    </location>
</feature>